<evidence type="ECO:0000313" key="3">
    <source>
        <dbReference type="EMBL" id="AWI53537.1"/>
    </source>
</evidence>
<evidence type="ECO:0000256" key="1">
    <source>
        <dbReference type="HAMAP-Rule" id="MF_01187"/>
    </source>
</evidence>
<name>A0A2U8FRN6_9BURK</name>
<dbReference type="RefSeq" id="WP_109036537.1">
    <property type="nucleotide sequence ID" value="NZ_CP029210.1"/>
</dbReference>
<dbReference type="OrthoDB" id="9812205at2"/>
<dbReference type="PANTHER" id="PTHR33505:SF4">
    <property type="entry name" value="PROTEIN PREY, MITOCHONDRIAL"/>
    <property type="match status" value="1"/>
</dbReference>
<dbReference type="HAMAP" id="MF_01187">
    <property type="entry name" value="UPF0434"/>
    <property type="match status" value="1"/>
</dbReference>
<reference evidence="3 4" key="1">
    <citation type="submission" date="2018-05" db="EMBL/GenBank/DDBJ databases">
        <title>complete genome sequence of Aquabacterium olei NBRC 110486.</title>
        <authorList>
            <person name="Tang B."/>
            <person name="Chang J."/>
            <person name="Zhang L."/>
            <person name="Yang H."/>
        </authorList>
    </citation>
    <scope>NUCLEOTIDE SEQUENCE [LARGE SCALE GENOMIC DNA]</scope>
    <source>
        <strain evidence="3 4">NBRC 110486</strain>
    </source>
</reference>
<organism evidence="3 4">
    <name type="scientific">Aquabacterium olei</name>
    <dbReference type="NCBI Taxonomy" id="1296669"/>
    <lineage>
        <taxon>Bacteria</taxon>
        <taxon>Pseudomonadati</taxon>
        <taxon>Pseudomonadota</taxon>
        <taxon>Betaproteobacteria</taxon>
        <taxon>Burkholderiales</taxon>
        <taxon>Aquabacterium</taxon>
    </lineage>
</organism>
<dbReference type="GO" id="GO:0005829">
    <property type="term" value="C:cytosol"/>
    <property type="evidence" value="ECO:0007669"/>
    <property type="project" value="TreeGrafter"/>
</dbReference>
<proteinExistence type="inferred from homology"/>
<dbReference type="KEGG" id="aon:DEH84_08905"/>
<dbReference type="EMBL" id="CP029210">
    <property type="protein sequence ID" value="AWI53537.1"/>
    <property type="molecule type" value="Genomic_DNA"/>
</dbReference>
<feature type="region of interest" description="Disordered" evidence="2">
    <location>
        <begin position="54"/>
        <end position="75"/>
    </location>
</feature>
<protein>
    <recommendedName>
        <fullName evidence="1">UPF0434 protein DEH84_08905</fullName>
    </recommendedName>
</protein>
<sequence>MDTRLIDLLVCPVCKGPLQRPAPGTHLVCAADRLGFPIRDGIPVMLENEAVTVDDQLQPLPPTQPTPASNAAEGA</sequence>
<gene>
    <name evidence="3" type="ORF">DEH84_08905</name>
</gene>
<evidence type="ECO:0000256" key="2">
    <source>
        <dbReference type="SAM" id="MobiDB-lite"/>
    </source>
</evidence>
<dbReference type="SUPFAM" id="SSF158997">
    <property type="entry name" value="Trm112p-like"/>
    <property type="match status" value="1"/>
</dbReference>
<dbReference type="AlphaFoldDB" id="A0A2U8FRN6"/>
<dbReference type="Gene3D" id="2.20.25.10">
    <property type="match status" value="1"/>
</dbReference>
<comment type="similarity">
    <text evidence="1">Belongs to the UPF0434 family.</text>
</comment>
<dbReference type="Proteomes" id="UP000244892">
    <property type="component" value="Chromosome"/>
</dbReference>
<keyword evidence="4" id="KW-1185">Reference proteome</keyword>
<dbReference type="PANTHER" id="PTHR33505">
    <property type="entry name" value="ZGC:162634"/>
    <property type="match status" value="1"/>
</dbReference>
<evidence type="ECO:0000313" key="4">
    <source>
        <dbReference type="Proteomes" id="UP000244892"/>
    </source>
</evidence>
<accession>A0A2U8FRN6</accession>
<dbReference type="InterPro" id="IPR005651">
    <property type="entry name" value="Trm112-like"/>
</dbReference>
<dbReference type="Pfam" id="PF03966">
    <property type="entry name" value="Trm112p"/>
    <property type="match status" value="1"/>
</dbReference>